<gene>
    <name evidence="1" type="ORF">Nepgr_000712</name>
</gene>
<name>A0AAD3P3W2_NEPGR</name>
<proteinExistence type="predicted"/>
<dbReference type="EMBL" id="BSYO01000001">
    <property type="protein sequence ID" value="GMG98872.1"/>
    <property type="molecule type" value="Genomic_DNA"/>
</dbReference>
<sequence length="84" mass="9483">MGRMDFGNSFQNVFFYFIAIPKCDRIFNSILGAIPTYLSPTGSLRMLAVQNYPGTCSKLLAKYCQSVSFNHFPCISLGLRYRAL</sequence>
<accession>A0AAD3P3W2</accession>
<comment type="caution">
    <text evidence="1">The sequence shown here is derived from an EMBL/GenBank/DDBJ whole genome shotgun (WGS) entry which is preliminary data.</text>
</comment>
<evidence type="ECO:0000313" key="2">
    <source>
        <dbReference type="Proteomes" id="UP001279734"/>
    </source>
</evidence>
<dbReference type="Proteomes" id="UP001279734">
    <property type="component" value="Unassembled WGS sequence"/>
</dbReference>
<dbReference type="AlphaFoldDB" id="A0AAD3P3W2"/>
<keyword evidence="2" id="KW-1185">Reference proteome</keyword>
<reference evidence="1" key="1">
    <citation type="submission" date="2023-05" db="EMBL/GenBank/DDBJ databases">
        <title>Nepenthes gracilis genome sequencing.</title>
        <authorList>
            <person name="Fukushima K."/>
        </authorList>
    </citation>
    <scope>NUCLEOTIDE SEQUENCE</scope>
    <source>
        <strain evidence="1">SING2019-196</strain>
    </source>
</reference>
<organism evidence="1 2">
    <name type="scientific">Nepenthes gracilis</name>
    <name type="common">Slender pitcher plant</name>
    <dbReference type="NCBI Taxonomy" id="150966"/>
    <lineage>
        <taxon>Eukaryota</taxon>
        <taxon>Viridiplantae</taxon>
        <taxon>Streptophyta</taxon>
        <taxon>Embryophyta</taxon>
        <taxon>Tracheophyta</taxon>
        <taxon>Spermatophyta</taxon>
        <taxon>Magnoliopsida</taxon>
        <taxon>eudicotyledons</taxon>
        <taxon>Gunneridae</taxon>
        <taxon>Pentapetalae</taxon>
        <taxon>Caryophyllales</taxon>
        <taxon>Nepenthaceae</taxon>
        <taxon>Nepenthes</taxon>
    </lineage>
</organism>
<evidence type="ECO:0000313" key="1">
    <source>
        <dbReference type="EMBL" id="GMG98872.1"/>
    </source>
</evidence>
<protein>
    <submittedName>
        <fullName evidence="1">Uncharacterized protein</fullName>
    </submittedName>
</protein>